<dbReference type="InterPro" id="IPR029063">
    <property type="entry name" value="SAM-dependent_MTases_sf"/>
</dbReference>
<dbReference type="GO" id="GO:0031177">
    <property type="term" value="F:phosphopantetheine binding"/>
    <property type="evidence" value="ECO:0007669"/>
    <property type="project" value="InterPro"/>
</dbReference>
<dbReference type="InterPro" id="IPR001242">
    <property type="entry name" value="Condensation_dom"/>
</dbReference>
<dbReference type="InterPro" id="IPR020806">
    <property type="entry name" value="PKS_PP-bd"/>
</dbReference>
<dbReference type="SMART" id="SM00823">
    <property type="entry name" value="PKS_PP"/>
    <property type="match status" value="1"/>
</dbReference>
<dbReference type="InterPro" id="IPR006162">
    <property type="entry name" value="Ppantetheine_attach_site"/>
</dbReference>
<feature type="compositionally biased region" description="Basic and acidic residues" evidence="5">
    <location>
        <begin position="1242"/>
        <end position="1256"/>
    </location>
</feature>
<dbReference type="PROSITE" id="PS00455">
    <property type="entry name" value="AMP_BINDING"/>
    <property type="match status" value="1"/>
</dbReference>
<feature type="region of interest" description="Disordered" evidence="5">
    <location>
        <begin position="1242"/>
        <end position="1262"/>
    </location>
</feature>
<keyword evidence="7" id="KW-0614">Plasmid</keyword>
<dbReference type="GO" id="GO:0003824">
    <property type="term" value="F:catalytic activity"/>
    <property type="evidence" value="ECO:0007669"/>
    <property type="project" value="InterPro"/>
</dbReference>
<dbReference type="InterPro" id="IPR010071">
    <property type="entry name" value="AA_adenyl_dom"/>
</dbReference>
<dbReference type="PROSITE" id="PS00012">
    <property type="entry name" value="PHOSPHOPANTETHEINE"/>
    <property type="match status" value="1"/>
</dbReference>
<gene>
    <name evidence="7" type="ORF">NIES2135_65840</name>
</gene>
<dbReference type="Pfam" id="PF00668">
    <property type="entry name" value="Condensation"/>
    <property type="match status" value="2"/>
</dbReference>
<dbReference type="GO" id="GO:0072330">
    <property type="term" value="P:monocarboxylic acid biosynthetic process"/>
    <property type="evidence" value="ECO:0007669"/>
    <property type="project" value="UniProtKB-ARBA"/>
</dbReference>
<evidence type="ECO:0000256" key="2">
    <source>
        <dbReference type="ARBA" id="ARBA00022450"/>
    </source>
</evidence>
<keyword evidence="2" id="KW-0596">Phosphopantetheine</keyword>
<dbReference type="Gene3D" id="2.30.38.10">
    <property type="entry name" value="Luciferase, Domain 3"/>
    <property type="match status" value="1"/>
</dbReference>
<comment type="cofactor">
    <cofactor evidence="1">
        <name>pantetheine 4'-phosphate</name>
        <dbReference type="ChEBI" id="CHEBI:47942"/>
    </cofactor>
</comment>
<dbReference type="EMBL" id="AP018205">
    <property type="protein sequence ID" value="BAY59707.1"/>
    <property type="molecule type" value="Genomic_DNA"/>
</dbReference>
<dbReference type="InterPro" id="IPR036736">
    <property type="entry name" value="ACP-like_sf"/>
</dbReference>
<dbReference type="PANTHER" id="PTHR45527:SF1">
    <property type="entry name" value="FATTY ACID SYNTHASE"/>
    <property type="match status" value="1"/>
</dbReference>
<organism evidence="7 8">
    <name type="scientific">Leptolyngbya boryana NIES-2135</name>
    <dbReference type="NCBI Taxonomy" id="1973484"/>
    <lineage>
        <taxon>Bacteria</taxon>
        <taxon>Bacillati</taxon>
        <taxon>Cyanobacteriota</taxon>
        <taxon>Cyanophyceae</taxon>
        <taxon>Leptolyngbyales</taxon>
        <taxon>Leptolyngbyaceae</taxon>
        <taxon>Leptolyngbya group</taxon>
        <taxon>Leptolyngbya</taxon>
    </lineage>
</organism>
<accession>A0A1Z4JSN6</accession>
<dbReference type="Gene3D" id="3.40.50.150">
    <property type="entry name" value="Vaccinia Virus protein VP39"/>
    <property type="match status" value="1"/>
</dbReference>
<keyword evidence="8" id="KW-1185">Reference proteome</keyword>
<dbReference type="PROSITE" id="PS50075">
    <property type="entry name" value="CARRIER"/>
    <property type="match status" value="1"/>
</dbReference>
<dbReference type="FunFam" id="2.30.38.10:FF:000001">
    <property type="entry name" value="Non-ribosomal peptide synthetase PvdI"/>
    <property type="match status" value="1"/>
</dbReference>
<dbReference type="Pfam" id="PF00550">
    <property type="entry name" value="PP-binding"/>
    <property type="match status" value="1"/>
</dbReference>
<keyword evidence="3" id="KW-0597">Phosphoprotein</keyword>
<dbReference type="CDD" id="cd19543">
    <property type="entry name" value="DCL_NRPS"/>
    <property type="match status" value="1"/>
</dbReference>
<reference evidence="7 8" key="1">
    <citation type="submission" date="2017-06" db="EMBL/GenBank/DDBJ databases">
        <title>Genome sequencing of cyanobaciteial culture collection at National Institute for Environmental Studies (NIES).</title>
        <authorList>
            <person name="Hirose Y."/>
            <person name="Shimura Y."/>
            <person name="Fujisawa T."/>
            <person name="Nakamura Y."/>
            <person name="Kawachi M."/>
        </authorList>
    </citation>
    <scope>NUCLEOTIDE SEQUENCE [LARGE SCALE GENOMIC DNA]</scope>
    <source>
        <strain evidence="7 8">NIES-2135</strain>
        <plasmid evidence="8">Plasmid Plasmid2 dna</plasmid>
    </source>
</reference>
<dbReference type="Pfam" id="PF00501">
    <property type="entry name" value="AMP-binding"/>
    <property type="match status" value="1"/>
</dbReference>
<evidence type="ECO:0000259" key="6">
    <source>
        <dbReference type="PROSITE" id="PS50075"/>
    </source>
</evidence>
<keyword evidence="4" id="KW-0677">Repeat</keyword>
<dbReference type="Gene3D" id="3.30.559.10">
    <property type="entry name" value="Chloramphenicol acetyltransferase-like domain"/>
    <property type="match status" value="2"/>
</dbReference>
<dbReference type="GO" id="GO:0005737">
    <property type="term" value="C:cytoplasm"/>
    <property type="evidence" value="ECO:0007669"/>
    <property type="project" value="TreeGrafter"/>
</dbReference>
<dbReference type="InterPro" id="IPR013217">
    <property type="entry name" value="Methyltransf_12"/>
</dbReference>
<evidence type="ECO:0000256" key="3">
    <source>
        <dbReference type="ARBA" id="ARBA00022553"/>
    </source>
</evidence>
<dbReference type="Gene3D" id="1.10.1200.10">
    <property type="entry name" value="ACP-like"/>
    <property type="match status" value="1"/>
</dbReference>
<dbReference type="NCBIfam" id="TIGR01733">
    <property type="entry name" value="AA-adenyl-dom"/>
    <property type="match status" value="1"/>
</dbReference>
<dbReference type="FunFam" id="3.30.559.10:FF:000012">
    <property type="entry name" value="Non-ribosomal peptide synthetase"/>
    <property type="match status" value="1"/>
</dbReference>
<dbReference type="InterPro" id="IPR023213">
    <property type="entry name" value="CAT-like_dom_sf"/>
</dbReference>
<dbReference type="Gene3D" id="3.30.300.30">
    <property type="match status" value="2"/>
</dbReference>
<dbReference type="InterPro" id="IPR009081">
    <property type="entry name" value="PP-bd_ACP"/>
</dbReference>
<feature type="domain" description="Carrier" evidence="6">
    <location>
        <begin position="1262"/>
        <end position="1337"/>
    </location>
</feature>
<protein>
    <submittedName>
        <fullName evidence="7">Amino acid adenylation domain-containing protein</fullName>
    </submittedName>
</protein>
<dbReference type="Proteomes" id="UP000217895">
    <property type="component" value="Plasmid Plasmid2 dna"/>
</dbReference>
<dbReference type="CDD" id="cd02440">
    <property type="entry name" value="AdoMet_MTases"/>
    <property type="match status" value="1"/>
</dbReference>
<dbReference type="CDD" id="cd12115">
    <property type="entry name" value="A_NRPS_Sfm_like"/>
    <property type="match status" value="1"/>
</dbReference>
<geneLocation type="plasmid" evidence="7">
    <name>plasmid2</name>
</geneLocation>
<dbReference type="InterPro" id="IPR000873">
    <property type="entry name" value="AMP-dep_synth/lig_dom"/>
</dbReference>
<sequence length="1828" mass="206488">MKMDNLEDIYELSPLQQGLLFHTIYAPQSGVYFEQFSWTLKGNLNATALRQAWQRVVDRHSILRTAFYWHDLEKPYQVVYGQIDLPWHQEDWRHFDPETQRDRLDEFLRVDRQTGFELSQAPLMRLALLRLADDAYHLVWSSHHLLLDGWSESLIFKEVYAFYEAFCQGQDLHLSQPRPFRDYIAWLQQQDLAQAEAFWRQRLKGFTAPTRLAVDRNAHNLPSQEEDYDWQRIDLSEATSIALQDLARQHQLTLNTLVQGAWALLLSRYSGESDVVFGVTSSGRPTDLAGVESMVGIFVNTLPLRVQVPPDASLLPWLQQILAQQMEVLQYEYSPLVQVQGWSDVSRNQPLFETCQVLENYPVDATVKNGVEGFEIQNPRSFEKTNEPLRLLAIPDAALRLELWYDTRRFDRATIHRMLGHLQTLLEGFIAHPEACLSALPMLSNEELQQLKVWGEGAVQPASGECIHHLFEAQVDRTPDNIAVICADQQLTYRELNDRANHLAHSLQTLGVKPETLVGICVERSLEMVVGVLAILKAGGAYVPLDPTYPAERVAFILQDAQISVLLTQQTLLSTLPDTPAQVVCLDAKTNFPETLEINQNPQSAITPANLAYVIYTSGSTGQPKGVAIEHRNTIALLHWAQSVFTADQLSGVLASTSLCFDLSVFELFAPLSVGGTAILAENALHLPTLAAAEQVTLINTVPSAIAALIEMNGIPKSVQTVNLAGEPLPHKLVRQLYERSHIQQVFNLYGPSEDTTYSTFARIDPQIEGTPPIGRPIANTQVYVLDQQLQPVPIGVPGELYLGGAGLARGYLNRPDLTAEWFIPNPFSAPDFADRLYKTGDLVRYLPDGHLEFLNRIDHQVKIRGFRIELGEIEAALSQHRAVQDAVVLAREDVPGEKRLVAYIVPQSLDRHASSQNLEDQQVLQWQMVYNDDRFRDTQTEWEPTFNISGWMSSYTNQPIPAEEMREWVDATVDRILALRPQRVLEIGCGTGLLLFRIAPDCTEYWGTDFSHIALSYVKRVLSLPQYQLPQVRLLQQQADQLEGIEPHRFDTVILNSVIQYFPSIDYLLRVLEHAVNAVAPGGTIFIGDVRSLPLLEAFYKSVELYQASELLTPEQLRDRIQRRRLQEQELVIDPAFFSALQQHLPQIEHVQIQPKQGRYENELNQFRYDVTLRIGANVEAQTGKTEERSWQTYANNPLQQQTTREFVGQLRDYLHQKLPDYMVPSAFVLLEALPLTPNGKLDRRSLPAPDRQESTETATAPRTPIEEMLSGIWAQVLGVATVGINDNFFELGGHSLLATQVISRVREVFQVELPLRCLFEAPTIAALAQQVKVAIQSQQGLEAPPLLPVPRDRDLPLSFAQQRLWFLHQLASDSPLYNDPVALRLGGLLNVTALKQSINEIVRRHEVLRSRFDTVQGQPVQIITPSLDVPISMVDLGDLPEPEREAEALRLAIEEAARPFDLSADPLLRVTLLRLSETDHVVLLTLHHIVSDAWTMGVLVQELSALYAAFSTHQPSPLPELPIQYADFALWQRQWLQGEVLQAQLNYWRQQLAALPTLELPTDKPRPQIQSDRAATQTFVVPKEVSRSLIQLSQQEGVTLFMTLLTAFKTLLHCYTGQTDIGVGSPIANRNRAEIEHLIGFFVNTLVLRTDLSNNPTFRSLLARVRETTLGAYAHQDLPFEKLVEELRPERQQQHSPLFRVWFVLQNAPMPPLELPGLTLTPFDVDSGTTKFDLALFFFETSEGLEGCFEYNADLFDTSTIAQMVHQFEALLQTVVAQPDIQLSVLSNQVAKAAKEQQLLQAQAISATNLQRLQRITRKPLSRAKS</sequence>
<evidence type="ECO:0000256" key="4">
    <source>
        <dbReference type="ARBA" id="ARBA00022737"/>
    </source>
</evidence>
<dbReference type="SUPFAM" id="SSF56801">
    <property type="entry name" value="Acetyl-CoA synthetase-like"/>
    <property type="match status" value="1"/>
</dbReference>
<evidence type="ECO:0000313" key="8">
    <source>
        <dbReference type="Proteomes" id="UP000217895"/>
    </source>
</evidence>
<name>A0A1Z4JSN6_LEPBY</name>
<dbReference type="GO" id="GO:0009403">
    <property type="term" value="P:toxin biosynthetic process"/>
    <property type="evidence" value="ECO:0007669"/>
    <property type="project" value="UniProtKB-ARBA"/>
</dbReference>
<dbReference type="FunFam" id="3.40.50.12780:FF:000012">
    <property type="entry name" value="Non-ribosomal peptide synthetase"/>
    <property type="match status" value="1"/>
</dbReference>
<dbReference type="GO" id="GO:0043041">
    <property type="term" value="P:amino acid activation for nonribosomal peptide biosynthetic process"/>
    <property type="evidence" value="ECO:0007669"/>
    <property type="project" value="TreeGrafter"/>
</dbReference>
<dbReference type="SUPFAM" id="SSF53335">
    <property type="entry name" value="S-adenosyl-L-methionine-dependent methyltransferases"/>
    <property type="match status" value="1"/>
</dbReference>
<dbReference type="InterPro" id="IPR020845">
    <property type="entry name" value="AMP-binding_CS"/>
</dbReference>
<evidence type="ECO:0000313" key="7">
    <source>
        <dbReference type="EMBL" id="BAY59707.1"/>
    </source>
</evidence>
<proteinExistence type="predicted"/>
<dbReference type="GO" id="GO:0008610">
    <property type="term" value="P:lipid biosynthetic process"/>
    <property type="evidence" value="ECO:0007669"/>
    <property type="project" value="UniProtKB-ARBA"/>
</dbReference>
<dbReference type="FunFam" id="3.40.50.980:FF:000001">
    <property type="entry name" value="Non-ribosomal peptide synthetase"/>
    <property type="match status" value="1"/>
</dbReference>
<dbReference type="InterPro" id="IPR045851">
    <property type="entry name" value="AMP-bd_C_sf"/>
</dbReference>
<dbReference type="Gene3D" id="3.40.50.980">
    <property type="match status" value="2"/>
</dbReference>
<dbReference type="PANTHER" id="PTHR45527">
    <property type="entry name" value="NONRIBOSOMAL PEPTIDE SYNTHETASE"/>
    <property type="match status" value="1"/>
</dbReference>
<dbReference type="CDD" id="cd19531">
    <property type="entry name" value="LCL_NRPS-like"/>
    <property type="match status" value="1"/>
</dbReference>
<dbReference type="Pfam" id="PF08242">
    <property type="entry name" value="Methyltransf_12"/>
    <property type="match status" value="1"/>
</dbReference>
<evidence type="ECO:0000256" key="5">
    <source>
        <dbReference type="SAM" id="MobiDB-lite"/>
    </source>
</evidence>
<dbReference type="SUPFAM" id="SSF47336">
    <property type="entry name" value="ACP-like"/>
    <property type="match status" value="1"/>
</dbReference>
<dbReference type="FunFam" id="1.10.1200.10:FF:000016">
    <property type="entry name" value="Non-ribosomal peptide synthase"/>
    <property type="match status" value="1"/>
</dbReference>
<evidence type="ECO:0000256" key="1">
    <source>
        <dbReference type="ARBA" id="ARBA00001957"/>
    </source>
</evidence>
<dbReference type="SUPFAM" id="SSF52777">
    <property type="entry name" value="CoA-dependent acyltransferases"/>
    <property type="match status" value="4"/>
</dbReference>
<dbReference type="Gene3D" id="3.30.559.30">
    <property type="entry name" value="Nonribosomal peptide synthetase, condensation domain"/>
    <property type="match status" value="2"/>
</dbReference>